<gene>
    <name evidence="5" type="ORF">SAMN04487962_103234</name>
</gene>
<accession>A0A1I0B4N8</accession>
<evidence type="ECO:0000313" key="6">
    <source>
        <dbReference type="Proteomes" id="UP000198762"/>
    </source>
</evidence>
<dbReference type="Pfam" id="PF01553">
    <property type="entry name" value="Acyltransferase"/>
    <property type="match status" value="1"/>
</dbReference>
<dbReference type="GO" id="GO:0003841">
    <property type="term" value="F:1-acylglycerol-3-phosphate O-acyltransferase activity"/>
    <property type="evidence" value="ECO:0007669"/>
    <property type="project" value="TreeGrafter"/>
</dbReference>
<dbReference type="Proteomes" id="UP000198762">
    <property type="component" value="Unassembled WGS sequence"/>
</dbReference>
<reference evidence="6" key="1">
    <citation type="submission" date="2016-10" db="EMBL/GenBank/DDBJ databases">
        <authorList>
            <person name="Varghese N."/>
            <person name="Submissions S."/>
        </authorList>
    </citation>
    <scope>NUCLEOTIDE SEQUENCE [LARGE SCALE GENOMIC DNA]</scope>
    <source>
        <strain evidence="6">CGMCC 1.6489</strain>
    </source>
</reference>
<keyword evidence="6" id="KW-1185">Reference proteome</keyword>
<dbReference type="GO" id="GO:0006654">
    <property type="term" value="P:phosphatidic acid biosynthetic process"/>
    <property type="evidence" value="ECO:0007669"/>
    <property type="project" value="TreeGrafter"/>
</dbReference>
<protein>
    <submittedName>
        <fullName evidence="5">Acyltransferase</fullName>
    </submittedName>
</protein>
<dbReference type="STRING" id="430453.SAMN04487962_103234"/>
<dbReference type="InterPro" id="IPR002123">
    <property type="entry name" value="Plipid/glycerol_acylTrfase"/>
</dbReference>
<name>A0A1I0B4N8_9GAMM</name>
<evidence type="ECO:0000256" key="1">
    <source>
        <dbReference type="ARBA" id="ARBA00005189"/>
    </source>
</evidence>
<dbReference type="PANTHER" id="PTHR10434">
    <property type="entry name" value="1-ACYL-SN-GLYCEROL-3-PHOSPHATE ACYLTRANSFERASE"/>
    <property type="match status" value="1"/>
</dbReference>
<evidence type="ECO:0000259" key="4">
    <source>
        <dbReference type="SMART" id="SM00563"/>
    </source>
</evidence>
<evidence type="ECO:0000256" key="2">
    <source>
        <dbReference type="ARBA" id="ARBA00022679"/>
    </source>
</evidence>
<keyword evidence="2 5" id="KW-0808">Transferase</keyword>
<dbReference type="PANTHER" id="PTHR10434:SF9">
    <property type="entry name" value="PHOSPHOLIPID_GLYCEROL ACYLTRANSFERASE DOMAIN-CONTAINING PROTEIN"/>
    <property type="match status" value="1"/>
</dbReference>
<dbReference type="EMBL" id="FOHZ01000003">
    <property type="protein sequence ID" value="SET01831.1"/>
    <property type="molecule type" value="Genomic_DNA"/>
</dbReference>
<sequence>MAQPHSEDQRKPTLTQRAVMKLINLFGWRVPPFPDVDKAIVVGGPHTSNWDGVIGLSGAVALGLHARFLIKHDLFRGPMGWILRKLGGIPVNRARAGGVVGQAVRQLQGSDRLILVVTPEGTRSNASQWKTGFHRIAREAGVPIIVTVADYSRRELRFPLVLEATDDLAADLEQIYQCFAEVTPRHPEKLSAPVRERFLARNPE</sequence>
<feature type="domain" description="Phospholipid/glycerol acyltransferase" evidence="4">
    <location>
        <begin position="40"/>
        <end position="152"/>
    </location>
</feature>
<evidence type="ECO:0000256" key="3">
    <source>
        <dbReference type="ARBA" id="ARBA00023315"/>
    </source>
</evidence>
<evidence type="ECO:0000313" key="5">
    <source>
        <dbReference type="EMBL" id="SET01831.1"/>
    </source>
</evidence>
<comment type="pathway">
    <text evidence="1">Lipid metabolism.</text>
</comment>
<dbReference type="SMART" id="SM00563">
    <property type="entry name" value="PlsC"/>
    <property type="match status" value="1"/>
</dbReference>
<dbReference type="RefSeq" id="WP_218144773.1">
    <property type="nucleotide sequence ID" value="NZ_FOHZ01000003.1"/>
</dbReference>
<proteinExistence type="predicted"/>
<organism evidence="5 6">
    <name type="scientific">Marinobacter segnicrescens</name>
    <dbReference type="NCBI Taxonomy" id="430453"/>
    <lineage>
        <taxon>Bacteria</taxon>
        <taxon>Pseudomonadati</taxon>
        <taxon>Pseudomonadota</taxon>
        <taxon>Gammaproteobacteria</taxon>
        <taxon>Pseudomonadales</taxon>
        <taxon>Marinobacteraceae</taxon>
        <taxon>Marinobacter</taxon>
    </lineage>
</organism>
<dbReference type="SUPFAM" id="SSF69593">
    <property type="entry name" value="Glycerol-3-phosphate (1)-acyltransferase"/>
    <property type="match status" value="1"/>
</dbReference>
<dbReference type="AlphaFoldDB" id="A0A1I0B4N8"/>
<keyword evidence="3 5" id="KW-0012">Acyltransferase</keyword>